<dbReference type="STRING" id="1117379.BABA_19801"/>
<dbReference type="Proteomes" id="UP000006316">
    <property type="component" value="Unassembled WGS sequence"/>
</dbReference>
<evidence type="ECO:0000313" key="1">
    <source>
        <dbReference type="EMBL" id="EKN65566.1"/>
    </source>
</evidence>
<reference evidence="1 2" key="1">
    <citation type="journal article" date="2012" name="Front. Microbiol.">
        <title>Redundancy and modularity in membrane-associated dissimilatory nitrate reduction in Bacillus.</title>
        <authorList>
            <person name="Heylen K."/>
            <person name="Keltjens J."/>
        </authorList>
    </citation>
    <scope>NUCLEOTIDE SEQUENCE [LARGE SCALE GENOMIC DNA]</scope>
    <source>
        <strain evidence="2">LMG 21833T</strain>
    </source>
</reference>
<dbReference type="PATRIC" id="fig|1117379.3.peg.4105"/>
<protein>
    <submittedName>
        <fullName evidence="1">Protein YkyB</fullName>
    </submittedName>
</protein>
<gene>
    <name evidence="1" type="ORF">BABA_19801</name>
</gene>
<dbReference type="InterPro" id="IPR025552">
    <property type="entry name" value="YkyB"/>
</dbReference>
<dbReference type="AlphaFoldDB" id="K6DXJ6"/>
<evidence type="ECO:0000313" key="2">
    <source>
        <dbReference type="Proteomes" id="UP000006316"/>
    </source>
</evidence>
<proteinExistence type="predicted"/>
<keyword evidence="2" id="KW-1185">Reference proteome</keyword>
<comment type="caution">
    <text evidence="1">The sequence shown here is derived from an EMBL/GenBank/DDBJ whole genome shotgun (WGS) entry which is preliminary data.</text>
</comment>
<accession>K6DXJ6</accession>
<dbReference type="eggNOG" id="ENOG50310Y3">
    <property type="taxonomic scope" value="Bacteria"/>
</dbReference>
<dbReference type="Pfam" id="PF14177">
    <property type="entry name" value="YkyB"/>
    <property type="match status" value="1"/>
</dbReference>
<name>K6DXJ6_9BACI</name>
<dbReference type="EMBL" id="AJLS01000131">
    <property type="protein sequence ID" value="EKN65566.1"/>
    <property type="molecule type" value="Genomic_DNA"/>
</dbReference>
<organism evidence="1 2">
    <name type="scientific">Neobacillus bataviensis LMG 21833</name>
    <dbReference type="NCBI Taxonomy" id="1117379"/>
    <lineage>
        <taxon>Bacteria</taxon>
        <taxon>Bacillati</taxon>
        <taxon>Bacillota</taxon>
        <taxon>Bacilli</taxon>
        <taxon>Bacillales</taxon>
        <taxon>Bacillaceae</taxon>
        <taxon>Neobacillus</taxon>
    </lineage>
</organism>
<sequence length="170" mass="19440">MFEKMKGEHMLNHDQKYPLPTDLSLTIENLAQAVFIVNRHAKTATNPKYLYKLKQEALKKLITEGKARKVGLHFSEHPRNSQQQSDVLVECGRYTFHIPPTKSDFHDLPHLGKLDGSVRNPKATLSLNMAKALLQSYTGLSEFGNPPSNHQNKQRAYQKPIFKKLGERYS</sequence>